<evidence type="ECO:0000313" key="6">
    <source>
        <dbReference type="EMBL" id="MFB9058055.1"/>
    </source>
</evidence>
<dbReference type="InterPro" id="IPR001375">
    <property type="entry name" value="Peptidase_S9_cat"/>
</dbReference>
<dbReference type="PRINTS" id="PR00862">
    <property type="entry name" value="PROLIGOPTASE"/>
</dbReference>
<keyword evidence="1" id="KW-0645">Protease</keyword>
<evidence type="ECO:0000256" key="3">
    <source>
        <dbReference type="ARBA" id="ARBA00022825"/>
    </source>
</evidence>
<feature type="domain" description="Peptidase S9A N-terminal" evidence="5">
    <location>
        <begin position="29"/>
        <end position="425"/>
    </location>
</feature>
<evidence type="ECO:0000313" key="7">
    <source>
        <dbReference type="Proteomes" id="UP001589585"/>
    </source>
</evidence>
<dbReference type="Gene3D" id="2.130.10.120">
    <property type="entry name" value="Prolyl oligopeptidase, N-terminal domain"/>
    <property type="match status" value="1"/>
</dbReference>
<dbReference type="InterPro" id="IPR002470">
    <property type="entry name" value="Peptidase_S9A"/>
</dbReference>
<name>A0ABV5FF51_9FLAO</name>
<dbReference type="PANTHER" id="PTHR42881:SF13">
    <property type="entry name" value="PROLYL ENDOPEPTIDASE"/>
    <property type="match status" value="1"/>
</dbReference>
<keyword evidence="7" id="KW-1185">Reference proteome</keyword>
<protein>
    <submittedName>
        <fullName evidence="6">Prolyl oligopeptidase family serine peptidase</fullName>
    </submittedName>
</protein>
<gene>
    <name evidence="6" type="ORF">ACFFU9_15025</name>
</gene>
<dbReference type="PANTHER" id="PTHR42881">
    <property type="entry name" value="PROLYL ENDOPEPTIDASE"/>
    <property type="match status" value="1"/>
</dbReference>
<evidence type="ECO:0000256" key="2">
    <source>
        <dbReference type="ARBA" id="ARBA00022801"/>
    </source>
</evidence>
<keyword evidence="2" id="KW-0378">Hydrolase</keyword>
<dbReference type="SUPFAM" id="SSF53474">
    <property type="entry name" value="alpha/beta-Hydrolases"/>
    <property type="match status" value="1"/>
</dbReference>
<dbReference type="InterPro" id="IPR023302">
    <property type="entry name" value="Pept_S9A_N"/>
</dbReference>
<keyword evidence="3" id="KW-0720">Serine protease</keyword>
<evidence type="ECO:0000259" key="5">
    <source>
        <dbReference type="Pfam" id="PF02897"/>
    </source>
</evidence>
<feature type="domain" description="Peptidase S9 prolyl oligopeptidase catalytic" evidence="4">
    <location>
        <begin position="511"/>
        <end position="719"/>
    </location>
</feature>
<dbReference type="SUPFAM" id="SSF50993">
    <property type="entry name" value="Peptidase/esterase 'gauge' domain"/>
    <property type="match status" value="1"/>
</dbReference>
<accession>A0ABV5FF51</accession>
<reference evidence="6 7" key="1">
    <citation type="submission" date="2024-09" db="EMBL/GenBank/DDBJ databases">
        <authorList>
            <person name="Sun Q."/>
            <person name="Mori K."/>
        </authorList>
    </citation>
    <scope>NUCLEOTIDE SEQUENCE [LARGE SCALE GENOMIC DNA]</scope>
    <source>
        <strain evidence="6 7">CECT 8622</strain>
    </source>
</reference>
<sequence length="723" mass="82601">MENLKKKIFRCSILIMTISCVNNSNLKIPKTPKVPVQDNYFGRLITDDYRHLENLKDSSTINWFRAQDDYSEKYLEKLSNQRILVEQMKSYYVDEAATIYGVKYADNGFVFFLKKEKKTIYDKLFYKATPGSEAIELFDPSTFHSELNHEYTINYFQPSWDGDFILVSLSYDGIKESNLIIINVLKKTVLPEIITNAEPDSYLGISWLPDSSGFLYLYIPVLDPEDEKYMLNSSTVLHKLGSNSNKRNIIFSSSMVSSLSKKDLPIAKILSKNDRYIIGYKASVENYWLAYYAKLSDLKTGKINWQLFYDLDEKIYADYGVFLNDEFVFISGKNADNRTISSFDLNLKQPFKANILVPEKKDEVLTSLIVSNNKLYYTSSRFGVEAFLYKYKDGQETQIELPIYSGEISLYSPSNENETLQVGVDGWTNDYTRYFLKDQTFILDPLSNQKKYPEFEGLQEIEVLVASHDDEEIPLSIIHKKGINYNGSNPTLLYPYGAYGELMTPFFSPIFLTWVKNGGVLAVPHIRGGGEKGDSWHEQGMKSKKHNSWKDLIACTEYLIENKFTSKDKTVLYSSSAGGVAIGMAIVERPDLYNVFIADAPMLNPLRSEERTNNASNHLEYGTVKDSAECMALIKMDPYVNLKPNVNYPASLIISGYNDSRIDPWIPGKFVAKLQDHSTSDAPILLDVNYDAGHEGGDTIDELIEEYSKIFAFAFWHTNHNLN</sequence>
<dbReference type="InterPro" id="IPR029058">
    <property type="entry name" value="AB_hydrolase_fold"/>
</dbReference>
<evidence type="ECO:0000259" key="4">
    <source>
        <dbReference type="Pfam" id="PF00326"/>
    </source>
</evidence>
<organism evidence="6 7">
    <name type="scientific">Mariniflexile ostreae</name>
    <dbReference type="NCBI Taxonomy" id="1520892"/>
    <lineage>
        <taxon>Bacteria</taxon>
        <taxon>Pseudomonadati</taxon>
        <taxon>Bacteroidota</taxon>
        <taxon>Flavobacteriia</taxon>
        <taxon>Flavobacteriales</taxon>
        <taxon>Flavobacteriaceae</taxon>
        <taxon>Mariniflexile</taxon>
    </lineage>
</organism>
<comment type="caution">
    <text evidence="6">The sequence shown here is derived from an EMBL/GenBank/DDBJ whole genome shotgun (WGS) entry which is preliminary data.</text>
</comment>
<evidence type="ECO:0000256" key="1">
    <source>
        <dbReference type="ARBA" id="ARBA00022670"/>
    </source>
</evidence>
<dbReference type="EMBL" id="JBHMFC010000103">
    <property type="protein sequence ID" value="MFB9058055.1"/>
    <property type="molecule type" value="Genomic_DNA"/>
</dbReference>
<dbReference type="Gene3D" id="3.40.50.1820">
    <property type="entry name" value="alpha/beta hydrolase"/>
    <property type="match status" value="1"/>
</dbReference>
<dbReference type="Pfam" id="PF00326">
    <property type="entry name" value="Peptidase_S9"/>
    <property type="match status" value="1"/>
</dbReference>
<dbReference type="Proteomes" id="UP001589585">
    <property type="component" value="Unassembled WGS sequence"/>
</dbReference>
<proteinExistence type="predicted"/>
<dbReference type="Pfam" id="PF02897">
    <property type="entry name" value="Peptidase_S9_N"/>
    <property type="match status" value="1"/>
</dbReference>
<dbReference type="InterPro" id="IPR051167">
    <property type="entry name" value="Prolyl_oligopep/macrocyclase"/>
</dbReference>